<evidence type="ECO:0008006" key="5">
    <source>
        <dbReference type="Google" id="ProtNLM"/>
    </source>
</evidence>
<dbReference type="RefSeq" id="WP_203828360.1">
    <property type="nucleotide sequence ID" value="NZ_BAAATY010000030.1"/>
</dbReference>
<organism evidence="3 4">
    <name type="scientific">Actinoplanes palleronii</name>
    <dbReference type="NCBI Taxonomy" id="113570"/>
    <lineage>
        <taxon>Bacteria</taxon>
        <taxon>Bacillati</taxon>
        <taxon>Actinomycetota</taxon>
        <taxon>Actinomycetes</taxon>
        <taxon>Micromonosporales</taxon>
        <taxon>Micromonosporaceae</taxon>
        <taxon>Actinoplanes</taxon>
    </lineage>
</organism>
<keyword evidence="4" id="KW-1185">Reference proteome</keyword>
<protein>
    <recommendedName>
        <fullName evidence="5">DUF4239 domain-containing protein</fullName>
    </recommendedName>
</protein>
<keyword evidence="2" id="KW-0812">Transmembrane</keyword>
<feature type="compositionally biased region" description="Pro residues" evidence="1">
    <location>
        <begin position="326"/>
        <end position="339"/>
    </location>
</feature>
<evidence type="ECO:0000313" key="3">
    <source>
        <dbReference type="EMBL" id="GIE70317.1"/>
    </source>
</evidence>
<feature type="region of interest" description="Disordered" evidence="1">
    <location>
        <begin position="317"/>
        <end position="339"/>
    </location>
</feature>
<reference evidence="3 4" key="1">
    <citation type="submission" date="2021-01" db="EMBL/GenBank/DDBJ databases">
        <title>Whole genome shotgun sequence of Actinoplanes palleronii NBRC 14916.</title>
        <authorList>
            <person name="Komaki H."/>
            <person name="Tamura T."/>
        </authorList>
    </citation>
    <scope>NUCLEOTIDE SEQUENCE [LARGE SCALE GENOMIC DNA]</scope>
    <source>
        <strain evidence="3 4">NBRC 14916</strain>
    </source>
</reference>
<comment type="caution">
    <text evidence="3">The sequence shown here is derived from an EMBL/GenBank/DDBJ whole genome shotgun (WGS) entry which is preliminary data.</text>
</comment>
<sequence>MSTDVVSSGAGRIGRYFSVVSALPATVFVSYLYLLFRTGAPTEPVDWSKATDFDPAGLAALGIGALVLALALNPLQFPLIQLFEGYWGSSRLAVELALIRTIHHRQRRRTLIRRHGKARPGLTGRDPRRRYSASPDEIRAGMTADEIQRELAAYPEPDLGRELPTRLGNVLRRYEDAIARPYGLDPLVTVPRLVMVAGQPEIDYVQNQRVQMELALRTSFLALLATLVTVVVMSSNGAWLLLAAAPYSVAYLSYRGAVALAHEYGMSLAVLTDLGRFALYERLHLPHPPNTLAERQLNRSLMELFRMNDSAWLTYERPESPAAGTPAPPSDRTPPDAPE</sequence>
<feature type="transmembrane region" description="Helical" evidence="2">
    <location>
        <begin position="56"/>
        <end position="75"/>
    </location>
</feature>
<dbReference type="Proteomes" id="UP000624709">
    <property type="component" value="Unassembled WGS sequence"/>
</dbReference>
<evidence type="ECO:0000256" key="1">
    <source>
        <dbReference type="SAM" id="MobiDB-lite"/>
    </source>
</evidence>
<accession>A0ABQ4BI96</accession>
<keyword evidence="2" id="KW-1133">Transmembrane helix</keyword>
<evidence type="ECO:0000313" key="4">
    <source>
        <dbReference type="Proteomes" id="UP000624709"/>
    </source>
</evidence>
<feature type="region of interest" description="Disordered" evidence="1">
    <location>
        <begin position="113"/>
        <end position="132"/>
    </location>
</feature>
<gene>
    <name evidence="3" type="ORF">Apa02nite_064250</name>
</gene>
<feature type="transmembrane region" description="Helical" evidence="2">
    <location>
        <begin position="214"/>
        <end position="232"/>
    </location>
</feature>
<evidence type="ECO:0000256" key="2">
    <source>
        <dbReference type="SAM" id="Phobius"/>
    </source>
</evidence>
<proteinExistence type="predicted"/>
<dbReference type="EMBL" id="BOMS01000102">
    <property type="protein sequence ID" value="GIE70317.1"/>
    <property type="molecule type" value="Genomic_DNA"/>
</dbReference>
<feature type="transmembrane region" description="Helical" evidence="2">
    <location>
        <begin position="16"/>
        <end position="36"/>
    </location>
</feature>
<keyword evidence="2" id="KW-0472">Membrane</keyword>
<name>A0ABQ4BI96_9ACTN</name>